<evidence type="ECO:0000256" key="2">
    <source>
        <dbReference type="ARBA" id="ARBA00022525"/>
    </source>
</evidence>
<feature type="chain" id="PRO_5005517683" evidence="6">
    <location>
        <begin position="19"/>
        <end position="141"/>
    </location>
</feature>
<sequence length="141" mass="15573">MKVVCIIVLFVIAAAIESAPGNEKSPQESKGKTSDNVVLHFPKYIRDHKRLAGELLDICETYSKNHSSSLPSSQIKINDKYVSFKNCTFLCKYGSSNVTLDMPSDTLCGPDGQTCKDKTRLTITNTTFPGLRLVFPLLLTN</sequence>
<evidence type="ECO:0000313" key="7">
    <source>
        <dbReference type="EMBL" id="JAA70650.1"/>
    </source>
</evidence>
<evidence type="ECO:0000256" key="3">
    <source>
        <dbReference type="ARBA" id="ARBA00022729"/>
    </source>
</evidence>
<evidence type="ECO:0000256" key="1">
    <source>
        <dbReference type="ARBA" id="ARBA00004613"/>
    </source>
</evidence>
<dbReference type="InterPro" id="IPR021971">
    <property type="entry name" value="Salp15"/>
</dbReference>
<keyword evidence="2" id="KW-0964">Secreted</keyword>
<evidence type="ECO:0000256" key="4">
    <source>
        <dbReference type="ARBA" id="ARBA00023180"/>
    </source>
</evidence>
<organism evidence="7">
    <name type="scientific">Ixodes ricinus</name>
    <name type="common">Common tick</name>
    <name type="synonym">Acarus ricinus</name>
    <dbReference type="NCBI Taxonomy" id="34613"/>
    <lineage>
        <taxon>Eukaryota</taxon>
        <taxon>Metazoa</taxon>
        <taxon>Ecdysozoa</taxon>
        <taxon>Arthropoda</taxon>
        <taxon>Chelicerata</taxon>
        <taxon>Arachnida</taxon>
        <taxon>Acari</taxon>
        <taxon>Parasitiformes</taxon>
        <taxon>Ixodida</taxon>
        <taxon>Ixodoidea</taxon>
        <taxon>Ixodidae</taxon>
        <taxon>Ixodinae</taxon>
        <taxon>Ixodes</taxon>
    </lineage>
</organism>
<keyword evidence="4" id="KW-0325">Glycoprotein</keyword>
<comment type="similarity">
    <text evidence="5">Belongs to the salp15 family.</text>
</comment>
<comment type="subcellular location">
    <subcellularLocation>
        <location evidence="1">Secreted</location>
    </subcellularLocation>
</comment>
<dbReference type="GO" id="GO:0005576">
    <property type="term" value="C:extracellular region"/>
    <property type="evidence" value="ECO:0007669"/>
    <property type="project" value="UniProtKB-SubCell"/>
</dbReference>
<dbReference type="EMBL" id="GADI01003158">
    <property type="protein sequence ID" value="JAA70650.1"/>
    <property type="molecule type" value="mRNA"/>
</dbReference>
<reference evidence="7" key="1">
    <citation type="submission" date="2012-12" db="EMBL/GenBank/DDBJ databases">
        <title>Identification and characterization of a phenylalanine ammonia-lyase gene family in Isatis indigotica Fort.</title>
        <authorList>
            <person name="Liu Q."/>
            <person name="Chen J."/>
            <person name="Zhou X."/>
            <person name="Di P."/>
            <person name="Xiao Y."/>
            <person name="Xuan H."/>
            <person name="Zhang L."/>
            <person name="Chen W."/>
        </authorList>
    </citation>
    <scope>NUCLEOTIDE SEQUENCE</scope>
    <source>
        <tissue evidence="7">Salivary gland</tissue>
    </source>
</reference>
<name>A0A0K8RHR3_IXORI</name>
<keyword evidence="3 6" id="KW-0732">Signal</keyword>
<accession>A0A0K8RHR3</accession>
<feature type="signal peptide" evidence="6">
    <location>
        <begin position="1"/>
        <end position="18"/>
    </location>
</feature>
<evidence type="ECO:0000256" key="5">
    <source>
        <dbReference type="ARBA" id="ARBA00034321"/>
    </source>
</evidence>
<evidence type="ECO:0000256" key="6">
    <source>
        <dbReference type="SAM" id="SignalP"/>
    </source>
</evidence>
<protein>
    <submittedName>
        <fullName evidence="7">Putative ixodes 8-cys protein</fullName>
    </submittedName>
</protein>
<dbReference type="AlphaFoldDB" id="A0A0K8RHR3"/>
<dbReference type="Pfam" id="PF12115">
    <property type="entry name" value="Salp15"/>
    <property type="match status" value="1"/>
</dbReference>
<proteinExistence type="evidence at transcript level"/>